<comment type="subcellular location">
    <subcellularLocation>
        <location evidence="1 6">Secreted</location>
    </subcellularLocation>
</comment>
<evidence type="ECO:0000256" key="5">
    <source>
        <dbReference type="ARBA" id="ARBA00022729"/>
    </source>
</evidence>
<organism evidence="7 8">
    <name type="scientific">Camelina sativa</name>
    <name type="common">False flax</name>
    <name type="synonym">Myagrum sativum</name>
    <dbReference type="NCBI Taxonomy" id="90675"/>
    <lineage>
        <taxon>Eukaryota</taxon>
        <taxon>Viridiplantae</taxon>
        <taxon>Streptophyta</taxon>
        <taxon>Embryophyta</taxon>
        <taxon>Tracheophyta</taxon>
        <taxon>Spermatophyta</taxon>
        <taxon>Magnoliopsida</taxon>
        <taxon>eudicotyledons</taxon>
        <taxon>Gunneridae</taxon>
        <taxon>Pentapetalae</taxon>
        <taxon>rosids</taxon>
        <taxon>malvids</taxon>
        <taxon>Brassicales</taxon>
        <taxon>Brassicaceae</taxon>
        <taxon>Camelineae</taxon>
        <taxon>Camelina</taxon>
    </lineage>
</organism>
<gene>
    <name evidence="8" type="primary">LOC104727714</name>
</gene>
<dbReference type="Proteomes" id="UP000694864">
    <property type="component" value="Chromosome 11"/>
</dbReference>
<dbReference type="GeneID" id="104727714"/>
<evidence type="ECO:0000256" key="1">
    <source>
        <dbReference type="ARBA" id="ARBA00004613"/>
    </source>
</evidence>
<comment type="similarity">
    <text evidence="2 6">Belongs to the plant self-incompatibility (S1) protein family.</text>
</comment>
<dbReference type="Pfam" id="PF05938">
    <property type="entry name" value="Self-incomp_S1"/>
    <property type="match status" value="1"/>
</dbReference>
<evidence type="ECO:0000256" key="4">
    <source>
        <dbReference type="ARBA" id="ARBA00022525"/>
    </source>
</evidence>
<keyword evidence="7" id="KW-1185">Reference proteome</keyword>
<evidence type="ECO:0000313" key="8">
    <source>
        <dbReference type="RefSeq" id="XP_010445096.1"/>
    </source>
</evidence>
<evidence type="ECO:0000256" key="3">
    <source>
        <dbReference type="ARBA" id="ARBA00022471"/>
    </source>
</evidence>
<proteinExistence type="inferred from homology"/>
<protein>
    <recommendedName>
        <fullName evidence="6">S-protein homolog</fullName>
    </recommendedName>
</protein>
<sequence>MNSFLCFLLVIALCLGSSNAIWDKNTVHFKSSLGPKNILRIYCVSDQDIIGDRYLSPGQTFDFSFHDSVLKTFFNYDLWQGPNYRFHASFTAYEGRYILVRYGRNVFWDAREDGIYRAEGKETPKLMYKWLD</sequence>
<dbReference type="RefSeq" id="XP_010445096.1">
    <property type="nucleotide sequence ID" value="XM_010446794.1"/>
</dbReference>
<feature type="signal peptide" evidence="6">
    <location>
        <begin position="1"/>
        <end position="20"/>
    </location>
</feature>
<dbReference type="PANTHER" id="PTHR31232:SF135">
    <property type="entry name" value="S-PROTEIN HOMOLOG 9"/>
    <property type="match status" value="1"/>
</dbReference>
<name>A0ABM0URN7_CAMSA</name>
<keyword evidence="3 6" id="KW-0713">Self-incompatibility</keyword>
<reference evidence="7" key="1">
    <citation type="journal article" date="2014" name="Nat. Commun.">
        <title>The emerging biofuel crop Camelina sativa retains a highly undifferentiated hexaploid genome structure.</title>
        <authorList>
            <person name="Kagale S."/>
            <person name="Koh C."/>
            <person name="Nixon J."/>
            <person name="Bollina V."/>
            <person name="Clarke W.E."/>
            <person name="Tuteja R."/>
            <person name="Spillane C."/>
            <person name="Robinson S.J."/>
            <person name="Links M.G."/>
            <person name="Clarke C."/>
            <person name="Higgins E.E."/>
            <person name="Huebert T."/>
            <person name="Sharpe A.G."/>
            <person name="Parkin I.A."/>
        </authorList>
    </citation>
    <scope>NUCLEOTIDE SEQUENCE [LARGE SCALE GENOMIC DNA]</scope>
    <source>
        <strain evidence="7">cv. DH55</strain>
    </source>
</reference>
<dbReference type="PANTHER" id="PTHR31232">
    <property type="match status" value="1"/>
</dbReference>
<evidence type="ECO:0000256" key="2">
    <source>
        <dbReference type="ARBA" id="ARBA00005581"/>
    </source>
</evidence>
<dbReference type="InterPro" id="IPR010264">
    <property type="entry name" value="Self-incomp_S1"/>
</dbReference>
<keyword evidence="4 6" id="KW-0964">Secreted</keyword>
<accession>A0ABM0URN7</accession>
<evidence type="ECO:0000256" key="6">
    <source>
        <dbReference type="RuleBase" id="RU367044"/>
    </source>
</evidence>
<keyword evidence="5 6" id="KW-0732">Signal</keyword>
<evidence type="ECO:0000313" key="7">
    <source>
        <dbReference type="Proteomes" id="UP000694864"/>
    </source>
</evidence>
<reference evidence="8" key="2">
    <citation type="submission" date="2025-08" db="UniProtKB">
        <authorList>
            <consortium name="RefSeq"/>
        </authorList>
    </citation>
    <scope>IDENTIFICATION</scope>
    <source>
        <tissue evidence="8">Leaf</tissue>
    </source>
</reference>
<feature type="chain" id="PRO_5045010667" description="S-protein homolog" evidence="6">
    <location>
        <begin position="21"/>
        <end position="132"/>
    </location>
</feature>